<evidence type="ECO:0008006" key="4">
    <source>
        <dbReference type="Google" id="ProtNLM"/>
    </source>
</evidence>
<keyword evidence="1" id="KW-0732">Signal</keyword>
<organism evidence="2 3">
    <name type="scientific">Streptomyces sparsogenes DSM 40356</name>
    <dbReference type="NCBI Taxonomy" id="1331668"/>
    <lineage>
        <taxon>Bacteria</taxon>
        <taxon>Bacillati</taxon>
        <taxon>Actinomycetota</taxon>
        <taxon>Actinomycetes</taxon>
        <taxon>Kitasatosporales</taxon>
        <taxon>Streptomycetaceae</taxon>
        <taxon>Streptomyces</taxon>
    </lineage>
</organism>
<dbReference type="EMBL" id="ASQP01000321">
    <property type="protein sequence ID" value="OMI36767.1"/>
    <property type="molecule type" value="Genomic_DNA"/>
</dbReference>
<evidence type="ECO:0000313" key="3">
    <source>
        <dbReference type="Proteomes" id="UP000186168"/>
    </source>
</evidence>
<gene>
    <name evidence="2" type="ORF">SPAR_23671</name>
</gene>
<dbReference type="AlphaFoldDB" id="A0A1R1SET5"/>
<sequence>MALLAGLAACTFTIAPATADEQARTERLAIRPQGALIDLPAAHREARSVTVKAAPPTSCVWGWDQGTEALAWYAENKLVNTHNQWTGHWECLAAEPGSEYGYLDANSEIILNGVERADGVMDSCEQGDLGGCLGVATPGQWDCSGGAACAGNYTIQAAFIVELADGWTWTGPGTDGPCRYWSADHTTIACLAQWSYHFPAVRP</sequence>
<evidence type="ECO:0000313" key="2">
    <source>
        <dbReference type="EMBL" id="OMI36767.1"/>
    </source>
</evidence>
<comment type="caution">
    <text evidence="2">The sequence shown here is derived from an EMBL/GenBank/DDBJ whole genome shotgun (WGS) entry which is preliminary data.</text>
</comment>
<protein>
    <recommendedName>
        <fullName evidence="4">Secreted protein</fullName>
    </recommendedName>
</protein>
<evidence type="ECO:0000256" key="1">
    <source>
        <dbReference type="SAM" id="SignalP"/>
    </source>
</evidence>
<reference evidence="2 3" key="1">
    <citation type="submission" date="2013-05" db="EMBL/GenBank/DDBJ databases">
        <title>Genome sequence of Streptomyces sparsogenes DSM 40356.</title>
        <authorList>
            <person name="Coyne S."/>
            <person name="Seebeck F.P."/>
        </authorList>
    </citation>
    <scope>NUCLEOTIDE SEQUENCE [LARGE SCALE GENOMIC DNA]</scope>
    <source>
        <strain evidence="2 3">DSM 40356</strain>
    </source>
</reference>
<name>A0A1R1SET5_9ACTN</name>
<keyword evidence="3" id="KW-1185">Reference proteome</keyword>
<feature type="chain" id="PRO_5038633197" description="Secreted protein" evidence="1">
    <location>
        <begin position="20"/>
        <end position="203"/>
    </location>
</feature>
<dbReference type="Proteomes" id="UP000186168">
    <property type="component" value="Unassembled WGS sequence"/>
</dbReference>
<proteinExistence type="predicted"/>
<feature type="signal peptide" evidence="1">
    <location>
        <begin position="1"/>
        <end position="19"/>
    </location>
</feature>
<accession>A0A1R1SET5</accession>